<protein>
    <recommendedName>
        <fullName evidence="3">Conjugal transfer protein TraD</fullName>
    </recommendedName>
</protein>
<dbReference type="Proteomes" id="UP000183077">
    <property type="component" value="Unassembled WGS sequence"/>
</dbReference>
<dbReference type="RefSeq" id="WP_074746771.1">
    <property type="nucleotide sequence ID" value="NZ_FNYS01000013.1"/>
</dbReference>
<reference evidence="1 2" key="1">
    <citation type="submission" date="2016-10" db="EMBL/GenBank/DDBJ databases">
        <authorList>
            <person name="de Groot N.N."/>
        </authorList>
    </citation>
    <scope>NUCLEOTIDE SEQUENCE [LARGE SCALE GENOMIC DNA]</scope>
    <source>
        <strain evidence="1 2">DSM 23048</strain>
    </source>
</reference>
<dbReference type="GeneID" id="82257777"/>
<evidence type="ECO:0008006" key="3">
    <source>
        <dbReference type="Google" id="ProtNLM"/>
    </source>
</evidence>
<sequence>MEIVIIISLVIIIVLLLLSRNKPIQQEVQPKTEELPFKQDVPISIIGESKPVILKQSLSLTKEDEIDLEEEEKELSESLQPVDHEFTQRVSTDELNSFVRSIEQELINETIVKTAKKIEGSDLLELLQQAIPNSAKTIAKLLDQSLNEKSPKKEEEVIGSEDFNINDFI</sequence>
<gene>
    <name evidence="1" type="ORF">SAMN04488018_11331</name>
</gene>
<dbReference type="AlphaFoldDB" id="A0A1H6WJX4"/>
<evidence type="ECO:0000313" key="2">
    <source>
        <dbReference type="Proteomes" id="UP000183077"/>
    </source>
</evidence>
<proteinExistence type="predicted"/>
<organism evidence="1 2">
    <name type="scientific">Myroides marinus</name>
    <dbReference type="NCBI Taxonomy" id="703342"/>
    <lineage>
        <taxon>Bacteria</taxon>
        <taxon>Pseudomonadati</taxon>
        <taxon>Bacteroidota</taxon>
        <taxon>Flavobacteriia</taxon>
        <taxon>Flavobacteriales</taxon>
        <taxon>Flavobacteriaceae</taxon>
        <taxon>Myroides</taxon>
    </lineage>
</organism>
<dbReference type="EMBL" id="FNYS01000013">
    <property type="protein sequence ID" value="SEJ13090.1"/>
    <property type="molecule type" value="Genomic_DNA"/>
</dbReference>
<accession>A0A1H6WJX4</accession>
<name>A0A1H6WJX4_9FLAO</name>
<evidence type="ECO:0000313" key="1">
    <source>
        <dbReference type="EMBL" id="SEJ13090.1"/>
    </source>
</evidence>